<evidence type="ECO:0000259" key="6">
    <source>
        <dbReference type="Pfam" id="PF00931"/>
    </source>
</evidence>
<dbReference type="Pfam" id="PF18052">
    <property type="entry name" value="Rx_N"/>
    <property type="match status" value="1"/>
</dbReference>
<accession>A0ABR2F308</accession>
<evidence type="ECO:0000256" key="2">
    <source>
        <dbReference type="ARBA" id="ARBA00022737"/>
    </source>
</evidence>
<dbReference type="Gene3D" id="3.80.10.10">
    <property type="entry name" value="Ribonuclease Inhibitor"/>
    <property type="match status" value="3"/>
</dbReference>
<evidence type="ECO:0000256" key="3">
    <source>
        <dbReference type="ARBA" id="ARBA00022741"/>
    </source>
</evidence>
<dbReference type="Proteomes" id="UP001472677">
    <property type="component" value="Unassembled WGS sequence"/>
</dbReference>
<dbReference type="EMBL" id="JBBPBM010000009">
    <property type="protein sequence ID" value="KAK8569302.1"/>
    <property type="molecule type" value="Genomic_DNA"/>
</dbReference>
<organism evidence="9 10">
    <name type="scientific">Hibiscus sabdariffa</name>
    <name type="common">roselle</name>
    <dbReference type="NCBI Taxonomy" id="183260"/>
    <lineage>
        <taxon>Eukaryota</taxon>
        <taxon>Viridiplantae</taxon>
        <taxon>Streptophyta</taxon>
        <taxon>Embryophyta</taxon>
        <taxon>Tracheophyta</taxon>
        <taxon>Spermatophyta</taxon>
        <taxon>Magnoliopsida</taxon>
        <taxon>eudicotyledons</taxon>
        <taxon>Gunneridae</taxon>
        <taxon>Pentapetalae</taxon>
        <taxon>rosids</taxon>
        <taxon>malvids</taxon>
        <taxon>Malvales</taxon>
        <taxon>Malvaceae</taxon>
        <taxon>Malvoideae</taxon>
        <taxon>Hibiscus</taxon>
    </lineage>
</organism>
<keyword evidence="10" id="KW-1185">Reference proteome</keyword>
<dbReference type="InterPro" id="IPR041118">
    <property type="entry name" value="Rx_N"/>
</dbReference>
<dbReference type="InterPro" id="IPR038005">
    <property type="entry name" value="RX-like_CC"/>
</dbReference>
<dbReference type="Pfam" id="PF13855">
    <property type="entry name" value="LRR_8"/>
    <property type="match status" value="1"/>
</dbReference>
<keyword evidence="1" id="KW-0433">Leucine-rich repeat</keyword>
<dbReference type="Gene3D" id="3.40.50.300">
    <property type="entry name" value="P-loop containing nucleotide triphosphate hydrolases"/>
    <property type="match status" value="1"/>
</dbReference>
<dbReference type="InterPro" id="IPR032675">
    <property type="entry name" value="LRR_dom_sf"/>
</dbReference>
<dbReference type="InterPro" id="IPR042197">
    <property type="entry name" value="Apaf_helical"/>
</dbReference>
<keyword evidence="2" id="KW-0677">Repeat</keyword>
<dbReference type="Gene3D" id="1.10.8.430">
    <property type="entry name" value="Helical domain of apoptotic protease-activating factors"/>
    <property type="match status" value="1"/>
</dbReference>
<evidence type="ECO:0000313" key="10">
    <source>
        <dbReference type="Proteomes" id="UP001472677"/>
    </source>
</evidence>
<dbReference type="CDD" id="cd14798">
    <property type="entry name" value="RX-CC_like"/>
    <property type="match status" value="1"/>
</dbReference>
<protein>
    <recommendedName>
        <fullName evidence="11">Disease resistance protein RGA3</fullName>
    </recommendedName>
</protein>
<evidence type="ECO:0000256" key="5">
    <source>
        <dbReference type="ARBA" id="ARBA00022840"/>
    </source>
</evidence>
<sequence length="899" mass="101330">MAEVLVSALVNTILDNLNSLPLEEMGLAGSLKTEVENLESSLSTIRAVLHDAEMKQWKSEAIKNWLAKLKQAAYHLEDVLHDFNTEALRCRRKVTTFFSLRNPLLFRLNMARKLKNVREKLDAISGEKSKFHLREGAGEAEIEPREDRQTSSVVEESEVIGRADDKEKIIRNSCDMQELDPLQRRLMEKFAGKRFLLVLDDVWNEYHEKWDGLKQALRHGGRGSAVIVTTRLQKVALMMATVPFHRLGCLSDEDSWSLFKQRAFEMGVNEGNVNLETIGRQIAQRCGGVPLAIKAIASILRFKSREIEWLRVKDSEIWDLEDEGSRILAVLRSFFQEIKEDLDGTVTCKMHDLIHDVAASIMRQESFVIEPKERLKIPKTARHLFVHDNRSPTNIMDLTKLPSLQSLILENSGVNLSNPSRFISKQKYMKVLDFGYNFSNIAFGSLKHLRYLRLCHCNLKTLPESTSSLHNLQTLNLKSCHSLQMLPKGMKHLKNLRYLDIKGCYELTCMPAGLGQLSCLRKLSQFIVGKDNGCGIDELKDLALEGELSIIGLCNVKSSTEAKNANLIKKQNLRSLSLSWRVNAKEKSHHQHGNDEDILSGLQPHSSLKKLCIIEYQGISFTNWMMDLLVPNLVEISLENCERCHQLPPLGKLRFLKALTIVRMDALKYIDNNLYGDTESSFPSLEVLKILIAPCLVEWTTANGGQHFPLLSSLTIRYCPKLVKLPMLQSLKELQIEGTNVGLLQSLMMSATLLTSLQLGNAHEPTDLPDGLLQHQTQLDKLSIVSTTLKSAPDVPDNLNTLKHLDFQCCVQLESLPQGLENLSSLETLGLSQCDSFVSLPAYGFRGLSSLTRLEIKNCKKLASLSEGKGLVIEHAVSQESYESSVLCTYLVSDWILHS</sequence>
<dbReference type="PANTHER" id="PTHR36766">
    <property type="entry name" value="PLANT BROAD-SPECTRUM MILDEW RESISTANCE PROTEIN RPW8"/>
    <property type="match status" value="1"/>
</dbReference>
<evidence type="ECO:0000259" key="8">
    <source>
        <dbReference type="Pfam" id="PF25019"/>
    </source>
</evidence>
<evidence type="ECO:0000256" key="4">
    <source>
        <dbReference type="ARBA" id="ARBA00022821"/>
    </source>
</evidence>
<dbReference type="SUPFAM" id="SSF52047">
    <property type="entry name" value="RNI-like"/>
    <property type="match status" value="1"/>
</dbReference>
<evidence type="ECO:0008006" key="11">
    <source>
        <dbReference type="Google" id="ProtNLM"/>
    </source>
</evidence>
<keyword evidence="3" id="KW-0547">Nucleotide-binding</keyword>
<dbReference type="SUPFAM" id="SSF52058">
    <property type="entry name" value="L domain-like"/>
    <property type="match status" value="1"/>
</dbReference>
<dbReference type="Pfam" id="PF25019">
    <property type="entry name" value="LRR_R13L1-DRL21"/>
    <property type="match status" value="1"/>
</dbReference>
<feature type="domain" description="R13L1/DRL21-like LRR repeat region" evidence="8">
    <location>
        <begin position="536"/>
        <end position="664"/>
    </location>
</feature>
<dbReference type="InterPro" id="IPR001611">
    <property type="entry name" value="Leu-rich_rpt"/>
</dbReference>
<feature type="domain" description="Disease resistance N-terminal" evidence="7">
    <location>
        <begin position="10"/>
        <end position="95"/>
    </location>
</feature>
<comment type="caution">
    <text evidence="9">The sequence shown here is derived from an EMBL/GenBank/DDBJ whole genome shotgun (WGS) entry which is preliminary data.</text>
</comment>
<dbReference type="InterPro" id="IPR027417">
    <property type="entry name" value="P-loop_NTPase"/>
</dbReference>
<evidence type="ECO:0000256" key="1">
    <source>
        <dbReference type="ARBA" id="ARBA00022614"/>
    </source>
</evidence>
<dbReference type="PRINTS" id="PR00364">
    <property type="entry name" value="DISEASERSIST"/>
</dbReference>
<dbReference type="Gene3D" id="1.20.5.4130">
    <property type="match status" value="1"/>
</dbReference>
<keyword evidence="5" id="KW-0067">ATP-binding</keyword>
<keyword evidence="4" id="KW-0611">Plant defense</keyword>
<reference evidence="9 10" key="1">
    <citation type="journal article" date="2024" name="G3 (Bethesda)">
        <title>Genome assembly of Hibiscus sabdariffa L. provides insights into metabolisms of medicinal natural products.</title>
        <authorList>
            <person name="Kim T."/>
        </authorList>
    </citation>
    <scope>NUCLEOTIDE SEQUENCE [LARGE SCALE GENOMIC DNA]</scope>
    <source>
        <strain evidence="9">TK-2024</strain>
        <tissue evidence="9">Old leaves</tissue>
    </source>
</reference>
<dbReference type="PANTHER" id="PTHR36766:SF47">
    <property type="entry name" value="NB-ARC DOMAIN-CONTAINING PROTEIN"/>
    <property type="match status" value="1"/>
</dbReference>
<dbReference type="Pfam" id="PF00931">
    <property type="entry name" value="NB-ARC"/>
    <property type="match status" value="1"/>
</dbReference>
<dbReference type="InterPro" id="IPR056789">
    <property type="entry name" value="LRR_R13L1-DRL21"/>
</dbReference>
<evidence type="ECO:0000313" key="9">
    <source>
        <dbReference type="EMBL" id="KAK8569302.1"/>
    </source>
</evidence>
<name>A0ABR2F308_9ROSI</name>
<dbReference type="SUPFAM" id="SSF52540">
    <property type="entry name" value="P-loop containing nucleoside triphosphate hydrolases"/>
    <property type="match status" value="1"/>
</dbReference>
<evidence type="ECO:0000259" key="7">
    <source>
        <dbReference type="Pfam" id="PF18052"/>
    </source>
</evidence>
<gene>
    <name evidence="9" type="ORF">V6N12_007832</name>
</gene>
<proteinExistence type="predicted"/>
<dbReference type="InterPro" id="IPR002182">
    <property type="entry name" value="NB-ARC"/>
</dbReference>
<feature type="domain" description="NB-ARC" evidence="6">
    <location>
        <begin position="177"/>
        <end position="266"/>
    </location>
</feature>